<reference evidence="1 2" key="1">
    <citation type="submission" date="2016-11" db="EMBL/GenBank/DDBJ databases">
        <authorList>
            <person name="Jaros S."/>
            <person name="Januszkiewicz K."/>
            <person name="Wedrychowicz H."/>
        </authorList>
    </citation>
    <scope>NUCLEOTIDE SEQUENCE [LARGE SCALE GENOMIC DNA]</scope>
    <source>
        <strain evidence="1 2">CGMCC 1.6102</strain>
    </source>
</reference>
<evidence type="ECO:0000313" key="2">
    <source>
        <dbReference type="Proteomes" id="UP000184513"/>
    </source>
</evidence>
<dbReference type="Proteomes" id="UP000184513">
    <property type="component" value="Unassembled WGS sequence"/>
</dbReference>
<name>A0A1M7LLW4_9BACT</name>
<dbReference type="EMBL" id="FRCY01000003">
    <property type="protein sequence ID" value="SHM79136.1"/>
    <property type="molecule type" value="Genomic_DNA"/>
</dbReference>
<evidence type="ECO:0008006" key="3">
    <source>
        <dbReference type="Google" id="ProtNLM"/>
    </source>
</evidence>
<dbReference type="InterPro" id="IPR025345">
    <property type="entry name" value="DUF4249"/>
</dbReference>
<dbReference type="Pfam" id="PF14054">
    <property type="entry name" value="DUF4249"/>
    <property type="match status" value="1"/>
</dbReference>
<organism evidence="1 2">
    <name type="scientific">Cyclobacterium lianum</name>
    <dbReference type="NCBI Taxonomy" id="388280"/>
    <lineage>
        <taxon>Bacteria</taxon>
        <taxon>Pseudomonadati</taxon>
        <taxon>Bacteroidota</taxon>
        <taxon>Cytophagia</taxon>
        <taxon>Cytophagales</taxon>
        <taxon>Cyclobacteriaceae</taxon>
        <taxon>Cyclobacterium</taxon>
    </lineage>
</organism>
<dbReference type="RefSeq" id="WP_073093762.1">
    <property type="nucleotide sequence ID" value="NZ_FRCY01000003.1"/>
</dbReference>
<dbReference type="OrthoDB" id="1115009at2"/>
<dbReference type="AlphaFoldDB" id="A0A1M7LLW4"/>
<gene>
    <name evidence="1" type="ORF">SAMN04488057_103338</name>
</gene>
<evidence type="ECO:0000313" key="1">
    <source>
        <dbReference type="EMBL" id="SHM79136.1"/>
    </source>
</evidence>
<protein>
    <recommendedName>
        <fullName evidence="3">DUF4249 domain-containing protein</fullName>
    </recommendedName>
</protein>
<accession>A0A1M7LLW4</accession>
<sequence>MAIPQTFKYFRLLVVLGVLFVYSSCETTVDIDIPFEKPQVTVNSSLAHNTFPKVRVTYSKHILDNNWEYEPIRDAEVKLIHQGETYPLSFDEATGEYISLDHMIAEGNEYKVEVLVPGYDPVTATETIPIRVPIKNLLYQGQVQVDSWSSRDDIQLTFDDPPGENYYEISAHYYRMHTYTDQDGNLVYYEENYPLYLEPKNPTYEKDFNTDGELLIDDKLFDGAEAKIDMFINGSYFTEDMDGEVSFTLKVVTRNYYLFHSTYGLQWWNDGDPFAQPVQVYSNISNGIGIVMGESISVKRMEE</sequence>
<proteinExistence type="predicted"/>
<keyword evidence="2" id="KW-1185">Reference proteome</keyword>
<dbReference type="STRING" id="388280.SAMN04488057_103338"/>